<evidence type="ECO:0000313" key="2">
    <source>
        <dbReference type="Proteomes" id="UP000230233"/>
    </source>
</evidence>
<dbReference type="Pfam" id="PF06542">
    <property type="entry name" value="PHA-1"/>
    <property type="match status" value="1"/>
</dbReference>
<keyword evidence="2" id="KW-1185">Reference proteome</keyword>
<comment type="caution">
    <text evidence="1">The sequence shown here is derived from an EMBL/GenBank/DDBJ whole genome shotgun (WGS) entry which is preliminary data.</text>
</comment>
<organism evidence="1 2">
    <name type="scientific">Caenorhabditis nigoni</name>
    <dbReference type="NCBI Taxonomy" id="1611254"/>
    <lineage>
        <taxon>Eukaryota</taxon>
        <taxon>Metazoa</taxon>
        <taxon>Ecdysozoa</taxon>
        <taxon>Nematoda</taxon>
        <taxon>Chromadorea</taxon>
        <taxon>Rhabditida</taxon>
        <taxon>Rhabditina</taxon>
        <taxon>Rhabditomorpha</taxon>
        <taxon>Rhabditoidea</taxon>
        <taxon>Rhabditidae</taxon>
        <taxon>Peloderinae</taxon>
        <taxon>Caenorhabditis</taxon>
    </lineage>
</organism>
<name>A0A2G5SEP8_9PELO</name>
<dbReference type="AlphaFoldDB" id="A0A2G5SEP8"/>
<reference evidence="2" key="1">
    <citation type="submission" date="2017-10" db="EMBL/GenBank/DDBJ databases">
        <title>Rapid genome shrinkage in a self-fertile nematode reveals novel sperm competition proteins.</title>
        <authorList>
            <person name="Yin D."/>
            <person name="Schwarz E.M."/>
            <person name="Thomas C.G."/>
            <person name="Felde R.L."/>
            <person name="Korf I.F."/>
            <person name="Cutter A.D."/>
            <person name="Schartner C.M."/>
            <person name="Ralston E.J."/>
            <person name="Meyer B.J."/>
            <person name="Haag E.S."/>
        </authorList>
    </citation>
    <scope>NUCLEOTIDE SEQUENCE [LARGE SCALE GENOMIC DNA]</scope>
    <source>
        <strain evidence="2">JU1422</strain>
    </source>
</reference>
<sequence>MSTKISKPSSMVSDQPFLNHLLLFDTEDKNVNNVNEFAVQRLFFASIYVIRENIFKNCDSDFLSEFICWAMMMKNVDVRADHVLFTMASRFKKDVLRILLSPGDEYYSYPTMLINGTNVDMRRASLFLQFLRYYVDGNVTEIHIFNQYRKRLRISKTLHREIVQTLVGSEKEHLKKVFGMEQLCGGCKICFNLVDNLDEHSFVTLKMLRHGSNTVFDHIAVPDLQMFEIARRCLNDTSDKESCLKLLSSIVKDNICVKKLTIPSPRYEGPPVEVLTTILKQWKVESAVLDVRDFQEYCDLGSKKQFFTRFSFGTVHEEFSWTSTHFIDSLTIRFNFTGNVFRQMQELMRNDMTLYNRTSNIRKVISSSQHIAIVFTSRFNYPSGESNVDFFPNIVNTANMEEQSNFTLEFILPVNVAINAGAFLGKLNASKNEWMISSIASNQERDMQLNEHHDNHKWEKMRFFNKKNKNYIILHVIST</sequence>
<accession>A0A2G5SEP8</accession>
<proteinExistence type="predicted"/>
<dbReference type="Proteomes" id="UP000230233">
    <property type="component" value="Unassembled WGS sequence"/>
</dbReference>
<dbReference type="EMBL" id="PDUG01000012">
    <property type="protein sequence ID" value="PIC13487.1"/>
    <property type="molecule type" value="Genomic_DNA"/>
</dbReference>
<gene>
    <name evidence="1" type="ORF">B9Z55_027620</name>
</gene>
<evidence type="ECO:0000313" key="1">
    <source>
        <dbReference type="EMBL" id="PIC13487.1"/>
    </source>
</evidence>
<protein>
    <submittedName>
        <fullName evidence="1">Uncharacterized protein</fullName>
    </submittedName>
</protein>
<dbReference type="InterPro" id="IPR009497">
    <property type="entry name" value="Regulator_protein_PHA-1"/>
</dbReference>